<dbReference type="Proteomes" id="UP000183442">
    <property type="component" value="Unassembled WGS sequence"/>
</dbReference>
<dbReference type="AlphaFoldDB" id="A0A126R2F2"/>
<name>A0A126R2F2_METOL</name>
<evidence type="ECO:0000259" key="2">
    <source>
        <dbReference type="Pfam" id="PF01978"/>
    </source>
</evidence>
<dbReference type="InterPro" id="IPR002831">
    <property type="entry name" value="Tscrpt_reg_TrmB_N"/>
</dbReference>
<dbReference type="GeneID" id="28490005"/>
<evidence type="ECO:0000256" key="1">
    <source>
        <dbReference type="SAM" id="Coils"/>
    </source>
</evidence>
<accession>A0A126R2F2</accession>
<dbReference type="InterPro" id="IPR051797">
    <property type="entry name" value="TrmB-like"/>
</dbReference>
<organism evidence="3 5">
    <name type="scientific">Methanobrevibacter olleyae</name>
    <dbReference type="NCBI Taxonomy" id="294671"/>
    <lineage>
        <taxon>Archaea</taxon>
        <taxon>Methanobacteriati</taxon>
        <taxon>Methanobacteriota</taxon>
        <taxon>Methanomada group</taxon>
        <taxon>Methanobacteria</taxon>
        <taxon>Methanobacteriales</taxon>
        <taxon>Methanobacteriaceae</taxon>
        <taxon>Methanobrevibacter</taxon>
    </lineage>
</organism>
<dbReference type="Pfam" id="PF01978">
    <property type="entry name" value="TrmB"/>
    <property type="match status" value="1"/>
</dbReference>
<proteinExistence type="predicted"/>
<evidence type="ECO:0000313" key="4">
    <source>
        <dbReference type="EMBL" id="SFL64492.1"/>
    </source>
</evidence>
<dbReference type="PANTHER" id="PTHR34293:SF1">
    <property type="entry name" value="HTH-TYPE TRANSCRIPTIONAL REGULATOR TRMBL2"/>
    <property type="match status" value="1"/>
</dbReference>
<dbReference type="Proteomes" id="UP000066376">
    <property type="component" value="Chromosome"/>
</dbReference>
<gene>
    <name evidence="4" type="ORF">SAMN02910297_01414</name>
    <name evidence="3" type="ORF">YLM1_1692</name>
</gene>
<keyword evidence="1" id="KW-0175">Coiled coil</keyword>
<protein>
    <submittedName>
        <fullName evidence="3 4">Transcriptional regulator</fullName>
    </submittedName>
</protein>
<dbReference type="InterPro" id="IPR036390">
    <property type="entry name" value="WH_DNA-bd_sf"/>
</dbReference>
<feature type="domain" description="Transcription regulator TrmB N-terminal" evidence="2">
    <location>
        <begin position="8"/>
        <end position="74"/>
    </location>
</feature>
<keyword evidence="5" id="KW-1185">Reference proteome</keyword>
<dbReference type="Gene3D" id="1.10.10.10">
    <property type="entry name" value="Winged helix-like DNA-binding domain superfamily/Winged helix DNA-binding domain"/>
    <property type="match status" value="1"/>
</dbReference>
<reference evidence="4" key="3">
    <citation type="submission" date="2016-10" db="EMBL/GenBank/DDBJ databases">
        <authorList>
            <person name="de Groot N.N."/>
        </authorList>
    </citation>
    <scope>NUCLEOTIDE SEQUENCE [LARGE SCALE GENOMIC DNA]</scope>
    <source>
        <strain evidence="4">DSM 16632</strain>
    </source>
</reference>
<dbReference type="PANTHER" id="PTHR34293">
    <property type="entry name" value="HTH-TYPE TRANSCRIPTIONAL REGULATOR TRMBL2"/>
    <property type="match status" value="1"/>
</dbReference>
<dbReference type="EMBL" id="CP014265">
    <property type="protein sequence ID" value="AMK16247.1"/>
    <property type="molecule type" value="Genomic_DNA"/>
</dbReference>
<evidence type="ECO:0000313" key="5">
    <source>
        <dbReference type="Proteomes" id="UP000066376"/>
    </source>
</evidence>
<dbReference type="STRING" id="294671.YLM1_1692"/>
<dbReference type="OrthoDB" id="30795at2157"/>
<reference evidence="6" key="4">
    <citation type="submission" date="2016-10" db="EMBL/GenBank/DDBJ databases">
        <authorList>
            <person name="Varghese N."/>
        </authorList>
    </citation>
    <scope>NUCLEOTIDE SEQUENCE [LARGE SCALE GENOMIC DNA]</scope>
    <source>
        <strain evidence="6">DSM 16632</strain>
    </source>
</reference>
<dbReference type="SUPFAM" id="SSF46785">
    <property type="entry name" value="Winged helix' DNA-binding domain"/>
    <property type="match status" value="1"/>
</dbReference>
<sequence length="270" mass="31461">MEKIIESLQKFGLTRYEAKAYIGISNLISARAEEIAKSSEIPRSKIYSTLKELEKKGFITITHTRPLEYKVIPPSEIFKKKKEELIKELEDSEEKLDEIYNNQISEIQAPVWLIKTSENIITKEVEIIRRTKKSINMRIGFLLENEGETLIEEFKKLPRNIPIKILATPDCYINQEKLNIIKMFEEANLDNLEIIESDIKFAKIIIRDGKELFRTIVKFTGEEKSVLPGTSVGVLNQYKDICKNFDERFLNQFNKMKSKQKKNKKNKGNP</sequence>
<dbReference type="EMBL" id="FOTL01000024">
    <property type="protein sequence ID" value="SFL64492.1"/>
    <property type="molecule type" value="Genomic_DNA"/>
</dbReference>
<reference evidence="5" key="2">
    <citation type="submission" date="2016-02" db="EMBL/GenBank/DDBJ databases">
        <title>The draft genome sequence of the rumen methanogen Methanobrevibacter olleyae YLM1.</title>
        <authorList>
            <consortium name="New Zealand Agricultural Greenhouse Gas Research Centre/Pastoral Greenhouse Gas Research Consortium"/>
            <person name="Kelly W.J."/>
            <person name="Li D."/>
            <person name="Lambie S.C."/>
            <person name="Attwood G.T."/>
            <person name="Altermann E."/>
            <person name="Leahy S.C."/>
        </authorList>
    </citation>
    <scope>NUCLEOTIDE SEQUENCE [LARGE SCALE GENOMIC DNA]</scope>
    <source>
        <strain evidence="5">YLM1</strain>
    </source>
</reference>
<evidence type="ECO:0000313" key="6">
    <source>
        <dbReference type="Proteomes" id="UP000183442"/>
    </source>
</evidence>
<dbReference type="InterPro" id="IPR036388">
    <property type="entry name" value="WH-like_DNA-bd_sf"/>
</dbReference>
<dbReference type="KEGG" id="mol:YLM1_1692"/>
<dbReference type="PATRIC" id="fig|294671.3.peg.1758"/>
<feature type="coiled-coil region" evidence="1">
    <location>
        <begin position="75"/>
        <end position="106"/>
    </location>
</feature>
<dbReference type="RefSeq" id="WP_067148516.1">
    <property type="nucleotide sequence ID" value="NZ_CP014265.1"/>
</dbReference>
<evidence type="ECO:0000313" key="3">
    <source>
        <dbReference type="EMBL" id="AMK16247.1"/>
    </source>
</evidence>
<reference evidence="3 5" key="1">
    <citation type="journal article" date="2016" name="Genome Announc.">
        <title>Draft Genome Sequence of the Rumen Methanogen Methanobrevibacter olleyae YLM1.</title>
        <authorList>
            <person name="Kelly W.J."/>
            <person name="Li D."/>
            <person name="Lambie S.C."/>
            <person name="Cox F."/>
            <person name="Attwood G.T."/>
            <person name="Altermann E."/>
            <person name="Leahy S.C."/>
        </authorList>
    </citation>
    <scope>NUCLEOTIDE SEQUENCE [LARGE SCALE GENOMIC DNA]</scope>
    <source>
        <strain evidence="3 5">YLM1</strain>
    </source>
</reference>